<proteinExistence type="predicted"/>
<evidence type="ECO:0000256" key="1">
    <source>
        <dbReference type="SAM" id="MobiDB-lite"/>
    </source>
</evidence>
<evidence type="ECO:0000313" key="2">
    <source>
        <dbReference type="EMBL" id="KAJ6977258.1"/>
    </source>
</evidence>
<name>A0AAD6Q4Z4_9ROSI</name>
<reference evidence="2" key="1">
    <citation type="journal article" date="2023" name="Mol. Ecol. Resour.">
        <title>Chromosome-level genome assembly of a triploid poplar Populus alba 'Berolinensis'.</title>
        <authorList>
            <person name="Chen S."/>
            <person name="Yu Y."/>
            <person name="Wang X."/>
            <person name="Wang S."/>
            <person name="Zhang T."/>
            <person name="Zhou Y."/>
            <person name="He R."/>
            <person name="Meng N."/>
            <person name="Wang Y."/>
            <person name="Liu W."/>
            <person name="Liu Z."/>
            <person name="Liu J."/>
            <person name="Guo Q."/>
            <person name="Huang H."/>
            <person name="Sederoff R.R."/>
            <person name="Wang G."/>
            <person name="Qu G."/>
            <person name="Chen S."/>
        </authorList>
    </citation>
    <scope>NUCLEOTIDE SEQUENCE</scope>
    <source>
        <strain evidence="2">SC-2020</strain>
    </source>
</reference>
<sequence>MTSSPFFSLSIIPSNHCSTLCEKEAGSQDKPTILSSVDVSSNQVSPRRNKHQQLISSLQLRHHRHHVES</sequence>
<organism evidence="2 3">
    <name type="scientific">Populus alba x Populus x berolinensis</name>
    <dbReference type="NCBI Taxonomy" id="444605"/>
    <lineage>
        <taxon>Eukaryota</taxon>
        <taxon>Viridiplantae</taxon>
        <taxon>Streptophyta</taxon>
        <taxon>Embryophyta</taxon>
        <taxon>Tracheophyta</taxon>
        <taxon>Spermatophyta</taxon>
        <taxon>Magnoliopsida</taxon>
        <taxon>eudicotyledons</taxon>
        <taxon>Gunneridae</taxon>
        <taxon>Pentapetalae</taxon>
        <taxon>rosids</taxon>
        <taxon>fabids</taxon>
        <taxon>Malpighiales</taxon>
        <taxon>Salicaceae</taxon>
        <taxon>Saliceae</taxon>
        <taxon>Populus</taxon>
    </lineage>
</organism>
<dbReference type="Proteomes" id="UP001164929">
    <property type="component" value="Chromosome 12"/>
</dbReference>
<protein>
    <submittedName>
        <fullName evidence="2">Uncharacterized protein</fullName>
    </submittedName>
</protein>
<dbReference type="EMBL" id="JAQIZT010000012">
    <property type="protein sequence ID" value="KAJ6977258.1"/>
    <property type="molecule type" value="Genomic_DNA"/>
</dbReference>
<gene>
    <name evidence="2" type="ORF">NC653_029232</name>
</gene>
<dbReference type="AlphaFoldDB" id="A0AAD6Q4Z4"/>
<evidence type="ECO:0000313" key="3">
    <source>
        <dbReference type="Proteomes" id="UP001164929"/>
    </source>
</evidence>
<keyword evidence="3" id="KW-1185">Reference proteome</keyword>
<feature type="compositionally biased region" description="Polar residues" evidence="1">
    <location>
        <begin position="32"/>
        <end position="59"/>
    </location>
</feature>
<accession>A0AAD6Q4Z4</accession>
<feature type="compositionally biased region" description="Basic residues" evidence="1">
    <location>
        <begin position="60"/>
        <end position="69"/>
    </location>
</feature>
<comment type="caution">
    <text evidence="2">The sequence shown here is derived from an EMBL/GenBank/DDBJ whole genome shotgun (WGS) entry which is preliminary data.</text>
</comment>
<feature type="region of interest" description="Disordered" evidence="1">
    <location>
        <begin position="32"/>
        <end position="69"/>
    </location>
</feature>